<dbReference type="InterPro" id="IPR051052">
    <property type="entry name" value="Diverse_substrate_MTase"/>
</dbReference>
<dbReference type="GO" id="GO:0008757">
    <property type="term" value="F:S-adenosylmethionine-dependent methyltransferase activity"/>
    <property type="evidence" value="ECO:0007669"/>
    <property type="project" value="InterPro"/>
</dbReference>
<evidence type="ECO:0000256" key="1">
    <source>
        <dbReference type="ARBA" id="ARBA00008361"/>
    </source>
</evidence>
<dbReference type="RefSeq" id="WP_138252849.1">
    <property type="nucleotide sequence ID" value="NZ_VAVZ01000016.1"/>
</dbReference>
<dbReference type="AlphaFoldDB" id="A0A5R9BCF6"/>
<dbReference type="Proteomes" id="UP000310458">
    <property type="component" value="Unassembled WGS sequence"/>
</dbReference>
<dbReference type="InterPro" id="IPR029063">
    <property type="entry name" value="SAM-dependent_MTases_sf"/>
</dbReference>
<evidence type="ECO:0000259" key="5">
    <source>
        <dbReference type="Pfam" id="PF08241"/>
    </source>
</evidence>
<dbReference type="GO" id="GO:0032259">
    <property type="term" value="P:methylation"/>
    <property type="evidence" value="ECO:0007669"/>
    <property type="project" value="UniProtKB-KW"/>
</dbReference>
<protein>
    <submittedName>
        <fullName evidence="6">Class I SAM-dependent methyltransferase</fullName>
    </submittedName>
</protein>
<evidence type="ECO:0000256" key="3">
    <source>
        <dbReference type="ARBA" id="ARBA00022679"/>
    </source>
</evidence>
<dbReference type="SUPFAM" id="SSF53335">
    <property type="entry name" value="S-adenosyl-L-methionine-dependent methyltransferases"/>
    <property type="match status" value="1"/>
</dbReference>
<evidence type="ECO:0000256" key="4">
    <source>
        <dbReference type="SAM" id="MobiDB-lite"/>
    </source>
</evidence>
<evidence type="ECO:0000313" key="7">
    <source>
        <dbReference type="Proteomes" id="UP000310458"/>
    </source>
</evidence>
<keyword evidence="7" id="KW-1185">Reference proteome</keyword>
<feature type="domain" description="Methyltransferase type 11" evidence="5">
    <location>
        <begin position="77"/>
        <end position="170"/>
    </location>
</feature>
<gene>
    <name evidence="6" type="ORF">FEF26_07115</name>
</gene>
<evidence type="ECO:0000256" key="2">
    <source>
        <dbReference type="ARBA" id="ARBA00022603"/>
    </source>
</evidence>
<dbReference type="InterPro" id="IPR013216">
    <property type="entry name" value="Methyltransf_11"/>
</dbReference>
<keyword evidence="2 6" id="KW-0489">Methyltransferase</keyword>
<feature type="region of interest" description="Disordered" evidence="4">
    <location>
        <begin position="1"/>
        <end position="34"/>
    </location>
</feature>
<evidence type="ECO:0000313" key="6">
    <source>
        <dbReference type="EMBL" id="TLP97540.1"/>
    </source>
</evidence>
<comment type="similarity">
    <text evidence="1">Belongs to the methyltransferase superfamily.</text>
</comment>
<sequence>MTPPNLPRRRSDEQPQIVSEQRRKHLGDSFAKSQSAAEAAEYDAVRPRYPEQAVTDALDLVRFRAQDTPEALPTVVEFGAGTGIFTRQMLAAGAHMHAVEPSAPMLKMLLETSREYGGGSTVQGHCASYENTDLADNCADLVVAAQAWHWFDPAAAQAEAARLLKPHGVLGLMWNYLDTSDPTVHRLTRIMRAGDVYRPGWRPRLDPEYFSPASSLEYRWSRTLKVTEIFRYATTLSSWLSADDAERARRRTNLEDFLLRERGLAPEDSVMLPQITALHMSTQ</sequence>
<dbReference type="EMBL" id="VAVZ01000016">
    <property type="protein sequence ID" value="TLP97540.1"/>
    <property type="molecule type" value="Genomic_DNA"/>
</dbReference>
<dbReference type="Gene3D" id="3.40.50.150">
    <property type="entry name" value="Vaccinia Virus protein VP39"/>
    <property type="match status" value="1"/>
</dbReference>
<organism evidence="6 7">
    <name type="scientific">Nesterenkonia salmonea</name>
    <dbReference type="NCBI Taxonomy" id="1804987"/>
    <lineage>
        <taxon>Bacteria</taxon>
        <taxon>Bacillati</taxon>
        <taxon>Actinomycetota</taxon>
        <taxon>Actinomycetes</taxon>
        <taxon>Micrococcales</taxon>
        <taxon>Micrococcaceae</taxon>
        <taxon>Nesterenkonia</taxon>
    </lineage>
</organism>
<dbReference type="Pfam" id="PF08241">
    <property type="entry name" value="Methyltransf_11"/>
    <property type="match status" value="1"/>
</dbReference>
<proteinExistence type="inferred from homology"/>
<dbReference type="PANTHER" id="PTHR44942:SF4">
    <property type="entry name" value="METHYLTRANSFERASE TYPE 11 DOMAIN-CONTAINING PROTEIN"/>
    <property type="match status" value="1"/>
</dbReference>
<dbReference type="PANTHER" id="PTHR44942">
    <property type="entry name" value="METHYLTRANSF_11 DOMAIN-CONTAINING PROTEIN"/>
    <property type="match status" value="1"/>
</dbReference>
<name>A0A5R9BCF6_9MICC</name>
<reference evidence="6 7" key="1">
    <citation type="submission" date="2019-05" db="EMBL/GenBank/DDBJ databases">
        <title>Nesterenkonia sp. GY074 isolated from the Southern Atlantic Ocean.</title>
        <authorList>
            <person name="Zhang G."/>
        </authorList>
    </citation>
    <scope>NUCLEOTIDE SEQUENCE [LARGE SCALE GENOMIC DNA]</scope>
    <source>
        <strain evidence="6 7">GY074</strain>
    </source>
</reference>
<dbReference type="OrthoDB" id="9797252at2"/>
<comment type="caution">
    <text evidence="6">The sequence shown here is derived from an EMBL/GenBank/DDBJ whole genome shotgun (WGS) entry which is preliminary data.</text>
</comment>
<dbReference type="CDD" id="cd02440">
    <property type="entry name" value="AdoMet_MTases"/>
    <property type="match status" value="1"/>
</dbReference>
<keyword evidence="3 6" id="KW-0808">Transferase</keyword>
<accession>A0A5R9BCF6</accession>